<accession>A0ABU7ZPK6</accession>
<protein>
    <recommendedName>
        <fullName evidence="4">Secreted protein</fullName>
    </recommendedName>
</protein>
<dbReference type="EMBL" id="JBAKBE010000007">
    <property type="protein sequence ID" value="MEH0097150.1"/>
    <property type="molecule type" value="Genomic_DNA"/>
</dbReference>
<keyword evidence="1" id="KW-0732">Signal</keyword>
<feature type="signal peptide" evidence="1">
    <location>
        <begin position="1"/>
        <end position="27"/>
    </location>
</feature>
<gene>
    <name evidence="2" type="ORF">V6L76_12860</name>
</gene>
<evidence type="ECO:0000256" key="1">
    <source>
        <dbReference type="SAM" id="SignalP"/>
    </source>
</evidence>
<reference evidence="2 3" key="1">
    <citation type="submission" date="2024-02" db="EMBL/GenBank/DDBJ databases">
        <title>A new putative Pannonibacter species isolated from two cases of bloodstream infections in paediatric patients.</title>
        <authorList>
            <person name="Castellana S."/>
            <person name="De Laurentiis V."/>
            <person name="Grassi M."/>
            <person name="De Leonardis F."/>
            <person name="Mosca A."/>
            <person name="De Carlo C."/>
            <person name="Sparapano E."/>
            <person name="Ronga L."/>
            <person name="Santacroce L."/>
            <person name="Chironna M."/>
            <person name="De Robertis A."/>
            <person name="Bianco A."/>
            <person name="Del Sambro L."/>
            <person name="Capozzi L."/>
            <person name="Parisi A."/>
        </authorList>
    </citation>
    <scope>NUCLEOTIDE SEQUENCE [LARGE SCALE GENOMIC DNA]</scope>
    <source>
        <strain evidence="2 3">Pt2</strain>
    </source>
</reference>
<organism evidence="2 3">
    <name type="scientific">Pannonibacter anstelovis</name>
    <dbReference type="NCBI Taxonomy" id="3121537"/>
    <lineage>
        <taxon>Bacteria</taxon>
        <taxon>Pseudomonadati</taxon>
        <taxon>Pseudomonadota</taxon>
        <taxon>Alphaproteobacteria</taxon>
        <taxon>Hyphomicrobiales</taxon>
        <taxon>Stappiaceae</taxon>
        <taxon>Pannonibacter</taxon>
    </lineage>
</organism>
<evidence type="ECO:0008006" key="4">
    <source>
        <dbReference type="Google" id="ProtNLM"/>
    </source>
</evidence>
<feature type="chain" id="PRO_5045925945" description="Secreted protein" evidence="1">
    <location>
        <begin position="28"/>
        <end position="106"/>
    </location>
</feature>
<proteinExistence type="predicted"/>
<keyword evidence="3" id="KW-1185">Reference proteome</keyword>
<evidence type="ECO:0000313" key="3">
    <source>
        <dbReference type="Proteomes" id="UP001380822"/>
    </source>
</evidence>
<dbReference type="Proteomes" id="UP001380822">
    <property type="component" value="Unassembled WGS sequence"/>
</dbReference>
<comment type="caution">
    <text evidence="2">The sequence shown here is derived from an EMBL/GenBank/DDBJ whole genome shotgun (WGS) entry which is preliminary data.</text>
</comment>
<name>A0ABU7ZPK6_9HYPH</name>
<evidence type="ECO:0000313" key="2">
    <source>
        <dbReference type="EMBL" id="MEH0097150.1"/>
    </source>
</evidence>
<sequence>MEMMMSGFMRHAALTLAVLAAGTSAAAARPDLRQMTCAEAQQTVLRNGAVVFTTGPVTYDRFVANHSYCDRWEQAVPVTAATKDTPQCPVAYKCQEPVFDRFGWDD</sequence>